<sequence>MDGSVNVQPANPGLNVMDNQAQEGYGGDNAMLTGLSPRSRYSTSRKRLISERSSLVSRVSTIFTPRKKLTSFSAAPGSSLGNFSRPNASETTASIKDAVQDASTSAYHAAGGITRKGFEPVGHTAKSPRKRRSISILGKFPNKTGGSKEAQMTMTSMFPASGNVFSSSSVSLAMHNSPQSKSKKERRASVSAGERWHGLQLVGAHGYESGDEIDEIRRPSDLGPEAEVMGEELHDCSSPTGLGEKPLPGLPMEATREGDACLSCTRSHPASPCSSATSPVAQAISNPQIIAHTLHFLPKRSEVARLATISCVFLVAARRILYGCVDLRLNVDTSSQGDHAVDNKQARKIQRKALGKTLECLVGYSLQERNGELFQDTWGFLMDEWPHGWFESDEIGDDDETNSVLGGDAESQYTAYSDSDLTSNSPSASQLSLDAPHQTSCRRSSTSLCSSNLPERRYVHRQERRERLHVLLKTLLASVPSLTTLMLPAFELGILKYHTAFGLKEVTFLNRRMADWEKEGMLGWLDGIVGVLGVRLPRLIEGDGDVEEETTVDEVIPSKSGDVDDANNQQPVVKVKVNLESADESQREVVDISNADDSDFPPRKKKRKTLLIISPSPDSSAPSSPPVPNFPGTSFPMPPMSPVSASLSTPTTARPISMLFPYLTPPSPVTPSPPSPLTSTPQRPGTLTPERTSSRTSSPITPLTPITPMTPVTPFTPGFYLHSLESSSSSALVASSSPDIEMKLRQLGKKETLLPALEVLHGPPSLVALLVPRRRKTVREVRLNVHGTIVGGQVKMAQVVKGLVRRSSARADEIGLGIDMKGEKESVKEKEMDEGQIQTLAFHFTRSVDRRTMEKVLASAGSAVYRGERGGKRNVDHGRDQGVDTLEIIAACTGHPNSRKSDEAMYKTIHAVLPRYRSLHNLVMRLADPETGDLLHTAAPITRHTTLSLTSLISSHHESTINITNPAKSSGIIDTPQFMIPPSLPPSGNGCNYPHTQIVQDHCESSPCHPPASDGLASPLDQVAGVFTFPRMASPPPPDVASPALSAGSIRSLEIQKLRDRKMMRRFGSVSQRSDSLVSANSSLCPPRSILTSISSRPSSQDFLSINGHHGHQDYDDESDQGTIHSSTISHKNKSVSSLSRSLKRAGSVKESIRSLKKFQSLHGLSIMTATKAIAQVVTTRATNNFRTRSTSSTVGSDPADVDANANTFAFNQFMSPTTCTGTGTATRVAVKPLEESWSSRGEENGNGYLPGSENAITPSLPTTASPDVKSTPNDSSSSVLTSSQRRHISAWRKQCSSLSRVLFVNGAVWERNLFQS</sequence>
<feature type="region of interest" description="Disordered" evidence="1">
    <location>
        <begin position="1234"/>
        <end position="1283"/>
    </location>
</feature>
<reference evidence="2" key="1">
    <citation type="journal article" date="2021" name="Genome Biol. Evol.">
        <title>The assembled and annotated genome of the fairy-ring fungus Marasmius oreades.</title>
        <authorList>
            <person name="Hiltunen M."/>
            <person name="Ament-Velasquez S.L."/>
            <person name="Johannesson H."/>
        </authorList>
    </citation>
    <scope>NUCLEOTIDE SEQUENCE</scope>
    <source>
        <strain evidence="2">03SP1</strain>
    </source>
</reference>
<feature type="region of interest" description="Disordered" evidence="1">
    <location>
        <begin position="416"/>
        <end position="449"/>
    </location>
</feature>
<feature type="compositionally biased region" description="Low complexity" evidence="1">
    <location>
        <begin position="1271"/>
        <end position="1283"/>
    </location>
</feature>
<dbReference type="KEGG" id="more:E1B28_013265"/>
<feature type="compositionally biased region" description="Low complexity" evidence="1">
    <location>
        <begin position="439"/>
        <end position="449"/>
    </location>
</feature>
<protein>
    <submittedName>
        <fullName evidence="2">Uncharacterized protein</fullName>
    </submittedName>
</protein>
<comment type="caution">
    <text evidence="2">The sequence shown here is derived from an EMBL/GenBank/DDBJ whole genome shotgun (WGS) entry which is preliminary data.</text>
</comment>
<evidence type="ECO:0000256" key="1">
    <source>
        <dbReference type="SAM" id="MobiDB-lite"/>
    </source>
</evidence>
<evidence type="ECO:0000313" key="3">
    <source>
        <dbReference type="Proteomes" id="UP001049176"/>
    </source>
</evidence>
<accession>A0A9P7ULW1</accession>
<dbReference type="Proteomes" id="UP001049176">
    <property type="component" value="Chromosome 9"/>
</dbReference>
<feature type="compositionally biased region" description="Polar residues" evidence="1">
    <location>
        <begin position="416"/>
        <end position="432"/>
    </location>
</feature>
<name>A0A9P7ULW1_9AGAR</name>
<dbReference type="GeneID" id="66082340"/>
<feature type="compositionally biased region" description="Polar residues" evidence="1">
    <location>
        <begin position="1255"/>
        <end position="1266"/>
    </location>
</feature>
<dbReference type="OrthoDB" id="2991679at2759"/>
<feature type="region of interest" description="Disordered" evidence="1">
    <location>
        <begin position="662"/>
        <end position="708"/>
    </location>
</feature>
<feature type="compositionally biased region" description="Polar residues" evidence="1">
    <location>
        <begin position="1121"/>
        <end position="1130"/>
    </location>
</feature>
<feature type="region of interest" description="Disordered" evidence="1">
    <location>
        <begin position="1101"/>
        <end position="1141"/>
    </location>
</feature>
<feature type="region of interest" description="Disordered" evidence="1">
    <location>
        <begin position="115"/>
        <end position="148"/>
    </location>
</feature>
<gene>
    <name evidence="2" type="ORF">E1B28_013265</name>
</gene>
<evidence type="ECO:0000313" key="2">
    <source>
        <dbReference type="EMBL" id="KAG7087287.1"/>
    </source>
</evidence>
<dbReference type="RefSeq" id="XP_043003758.1">
    <property type="nucleotide sequence ID" value="XM_043158411.1"/>
</dbReference>
<proteinExistence type="predicted"/>
<feature type="region of interest" description="Disordered" evidence="1">
    <location>
        <begin position="174"/>
        <end position="193"/>
    </location>
</feature>
<feature type="compositionally biased region" description="Low complexity" evidence="1">
    <location>
        <begin position="677"/>
        <end position="708"/>
    </location>
</feature>
<feature type="region of interest" description="Disordered" evidence="1">
    <location>
        <begin position="583"/>
        <end position="635"/>
    </location>
</feature>
<organism evidence="2 3">
    <name type="scientific">Marasmius oreades</name>
    <name type="common">fairy-ring Marasmius</name>
    <dbReference type="NCBI Taxonomy" id="181124"/>
    <lineage>
        <taxon>Eukaryota</taxon>
        <taxon>Fungi</taxon>
        <taxon>Dikarya</taxon>
        <taxon>Basidiomycota</taxon>
        <taxon>Agaricomycotina</taxon>
        <taxon>Agaricomycetes</taxon>
        <taxon>Agaricomycetidae</taxon>
        <taxon>Agaricales</taxon>
        <taxon>Marasmiineae</taxon>
        <taxon>Marasmiaceae</taxon>
        <taxon>Marasmius</taxon>
    </lineage>
</organism>
<dbReference type="EMBL" id="CM032189">
    <property type="protein sequence ID" value="KAG7087287.1"/>
    <property type="molecule type" value="Genomic_DNA"/>
</dbReference>
<feature type="compositionally biased region" description="Pro residues" evidence="1">
    <location>
        <begin position="663"/>
        <end position="676"/>
    </location>
</feature>
<keyword evidence="3" id="KW-1185">Reference proteome</keyword>